<dbReference type="RefSeq" id="WP_165264703.1">
    <property type="nucleotide sequence ID" value="NZ_JAAKZY010000135.1"/>
</dbReference>
<accession>A0A6G4VDV7</accession>
<gene>
    <name evidence="3" type="ORF">G5C60_33095</name>
</gene>
<dbReference type="InterPro" id="IPR011234">
    <property type="entry name" value="Fumarylacetoacetase-like_C"/>
</dbReference>
<keyword evidence="4" id="KW-1185">Reference proteome</keyword>
<name>A0A6G4VDV7_9ACTN</name>
<protein>
    <submittedName>
        <fullName evidence="3">2-keto-4-pentenoate hydratase</fullName>
    </submittedName>
</protein>
<keyword evidence="1" id="KW-0456">Lyase</keyword>
<dbReference type="Gene3D" id="3.90.850.10">
    <property type="entry name" value="Fumarylacetoacetase-like, C-terminal domain"/>
    <property type="match status" value="1"/>
</dbReference>
<dbReference type="Pfam" id="PF01557">
    <property type="entry name" value="FAA_hydrolase"/>
    <property type="match status" value="1"/>
</dbReference>
<evidence type="ECO:0000259" key="2">
    <source>
        <dbReference type="Pfam" id="PF01557"/>
    </source>
</evidence>
<dbReference type="PANTHER" id="PTHR30143">
    <property type="entry name" value="ACID HYDRATASE"/>
    <property type="match status" value="1"/>
</dbReference>
<feature type="domain" description="Fumarylacetoacetase-like C-terminal" evidence="2">
    <location>
        <begin position="102"/>
        <end position="261"/>
    </location>
</feature>
<dbReference type="InterPro" id="IPR036663">
    <property type="entry name" value="Fumarylacetoacetase_C_sf"/>
</dbReference>
<reference evidence="3 4" key="1">
    <citation type="submission" date="2020-02" db="EMBL/GenBank/DDBJ databases">
        <title>Whole-genome analyses of novel actinobacteria.</title>
        <authorList>
            <person name="Sahin N."/>
            <person name="Gencbay T."/>
        </authorList>
    </citation>
    <scope>NUCLEOTIDE SEQUENCE [LARGE SCALE GENOMIC DNA]</scope>
    <source>
        <strain evidence="3 4">HC44</strain>
    </source>
</reference>
<dbReference type="SUPFAM" id="SSF56529">
    <property type="entry name" value="FAH"/>
    <property type="match status" value="1"/>
</dbReference>
<dbReference type="PANTHER" id="PTHR30143:SF0">
    <property type="entry name" value="2-KETO-4-PENTENOATE HYDRATASE"/>
    <property type="match status" value="1"/>
</dbReference>
<proteinExistence type="predicted"/>
<sequence length="266" mass="27878">MTDHAEAITAAVDRLRTAAEKGQPCAPVRELLGTADLDAAYRVQRGLTEHRLAAGAVVTGRKIGLTSPAVQQQLGVDQPDFGVLFADMDASGLAEVPTSRLLQPKAEAEIAFVLAKDLDRDDLGLSAVRAAVAYAVPALEIVDSRVADWDISLTDTVADNASSGLYVLGETWLPLDAFEPREVTMRMYADSTLVSEGNGTACLGDPLNALLWLARTARDYGDPLRTGQVVLSGALGPMVSVSPGMTVSAEISGLGTVSATFTANHS</sequence>
<dbReference type="AlphaFoldDB" id="A0A6G4VDV7"/>
<dbReference type="GO" id="GO:0008684">
    <property type="term" value="F:2-oxopent-4-enoate hydratase activity"/>
    <property type="evidence" value="ECO:0007669"/>
    <property type="project" value="TreeGrafter"/>
</dbReference>
<dbReference type="EMBL" id="JAAKZY010000135">
    <property type="protein sequence ID" value="NGO12312.1"/>
    <property type="molecule type" value="Genomic_DNA"/>
</dbReference>
<comment type="caution">
    <text evidence="3">The sequence shown here is derived from an EMBL/GenBank/DDBJ whole genome shotgun (WGS) entry which is preliminary data.</text>
</comment>
<dbReference type="Proteomes" id="UP000472335">
    <property type="component" value="Unassembled WGS sequence"/>
</dbReference>
<evidence type="ECO:0000256" key="1">
    <source>
        <dbReference type="ARBA" id="ARBA00023239"/>
    </source>
</evidence>
<evidence type="ECO:0000313" key="4">
    <source>
        <dbReference type="Proteomes" id="UP000472335"/>
    </source>
</evidence>
<organism evidence="3 4">
    <name type="scientific">Streptomyces scabichelini</name>
    <dbReference type="NCBI Taxonomy" id="2711217"/>
    <lineage>
        <taxon>Bacteria</taxon>
        <taxon>Bacillati</taxon>
        <taxon>Actinomycetota</taxon>
        <taxon>Actinomycetes</taxon>
        <taxon>Kitasatosporales</taxon>
        <taxon>Streptomycetaceae</taxon>
        <taxon>Streptomyces</taxon>
    </lineage>
</organism>
<dbReference type="InterPro" id="IPR050772">
    <property type="entry name" value="Hydratase-Decarb/MhpD_sf"/>
</dbReference>
<dbReference type="GO" id="GO:0005737">
    <property type="term" value="C:cytoplasm"/>
    <property type="evidence" value="ECO:0007669"/>
    <property type="project" value="TreeGrafter"/>
</dbReference>
<evidence type="ECO:0000313" key="3">
    <source>
        <dbReference type="EMBL" id="NGO12312.1"/>
    </source>
</evidence>